<dbReference type="AlphaFoldDB" id="A0A917CRP8"/>
<dbReference type="InterPro" id="IPR050490">
    <property type="entry name" value="Bact_solute-bd_prot1"/>
</dbReference>
<dbReference type="PANTHER" id="PTHR43649">
    <property type="entry name" value="ARABINOSE-BINDING PROTEIN-RELATED"/>
    <property type="match status" value="1"/>
</dbReference>
<dbReference type="RefSeq" id="WP_229696285.1">
    <property type="nucleotide sequence ID" value="NZ_BMKR01000022.1"/>
</dbReference>
<dbReference type="PROSITE" id="PS51257">
    <property type="entry name" value="PROKAR_LIPOPROTEIN"/>
    <property type="match status" value="1"/>
</dbReference>
<keyword evidence="1" id="KW-0732">Signal</keyword>
<feature type="chain" id="PRO_5038481904" evidence="1">
    <location>
        <begin position="30"/>
        <end position="443"/>
    </location>
</feature>
<accession>A0A917CRP8</accession>
<organism evidence="2 3">
    <name type="scientific">Paenibacillus albidus</name>
    <dbReference type="NCBI Taxonomy" id="2041023"/>
    <lineage>
        <taxon>Bacteria</taxon>
        <taxon>Bacillati</taxon>
        <taxon>Bacillota</taxon>
        <taxon>Bacilli</taxon>
        <taxon>Bacillales</taxon>
        <taxon>Paenibacillaceae</taxon>
        <taxon>Paenibacillus</taxon>
    </lineage>
</organism>
<gene>
    <name evidence="2" type="primary">msmE</name>
    <name evidence="2" type="ORF">GCM10010912_44710</name>
</gene>
<reference evidence="2" key="2">
    <citation type="submission" date="2020-09" db="EMBL/GenBank/DDBJ databases">
        <authorList>
            <person name="Sun Q."/>
            <person name="Zhou Y."/>
        </authorList>
    </citation>
    <scope>NUCLEOTIDE SEQUENCE</scope>
    <source>
        <strain evidence="2">CGMCC 1.16134</strain>
    </source>
</reference>
<reference evidence="2" key="1">
    <citation type="journal article" date="2014" name="Int. J. Syst. Evol. Microbiol.">
        <title>Complete genome sequence of Corynebacterium casei LMG S-19264T (=DSM 44701T), isolated from a smear-ripened cheese.</title>
        <authorList>
            <consortium name="US DOE Joint Genome Institute (JGI-PGF)"/>
            <person name="Walter F."/>
            <person name="Albersmeier A."/>
            <person name="Kalinowski J."/>
            <person name="Ruckert C."/>
        </authorList>
    </citation>
    <scope>NUCLEOTIDE SEQUENCE</scope>
    <source>
        <strain evidence="2">CGMCC 1.16134</strain>
    </source>
</reference>
<protein>
    <submittedName>
        <fullName evidence="2">Sugar ABC transporter substrate-binding protein</fullName>
    </submittedName>
</protein>
<sequence>MNDKMKKMATGILASVMAVSLAACGSENANTPSNSNASGSGNSGSGSGEKVTIELAISKSSQDSAFIAQDLLDEFEQKHNIKVNLQLLPAEQTATVLQTKLAVDETPDIIQYNLASAVTDLNLERNFEILDNEPWVARLLNKDVLSAEGHVYSFHVSQDTGMQGVVYNKDIFKELGLEIPNNFEEFLAVCEKIKASGITPVFMPFKDAWAANIWPAAAFADYAAKNEPALFDDINANRKKWADIPEFATFLQQQYDVYKKGYTNADILSDSYDMAVGKFLNKEVAMMFMGDWLIENVSEKDPNMHLGLFAIPSAEGASLGASPLGGQLFVPKKAKHLAEAKKFLEFIATKEIAQKIVDNQGYVSNFNDVNTPELPEYKQEIVDQYITPKKTVLTTDAYMLVDRSELYRLLQDEFAGGLDPQGVLKAWDEKFNQLMKDKGVAGF</sequence>
<proteinExistence type="predicted"/>
<comment type="caution">
    <text evidence="2">The sequence shown here is derived from an EMBL/GenBank/DDBJ whole genome shotgun (WGS) entry which is preliminary data.</text>
</comment>
<evidence type="ECO:0000313" key="3">
    <source>
        <dbReference type="Proteomes" id="UP000637643"/>
    </source>
</evidence>
<dbReference type="SUPFAM" id="SSF53850">
    <property type="entry name" value="Periplasmic binding protein-like II"/>
    <property type="match status" value="1"/>
</dbReference>
<keyword evidence="3" id="KW-1185">Reference proteome</keyword>
<dbReference type="Gene3D" id="3.40.190.10">
    <property type="entry name" value="Periplasmic binding protein-like II"/>
    <property type="match status" value="2"/>
</dbReference>
<dbReference type="InterPro" id="IPR006059">
    <property type="entry name" value="SBP"/>
</dbReference>
<dbReference type="Pfam" id="PF01547">
    <property type="entry name" value="SBP_bac_1"/>
    <property type="match status" value="1"/>
</dbReference>
<name>A0A917CRP8_9BACL</name>
<feature type="signal peptide" evidence="1">
    <location>
        <begin position="1"/>
        <end position="29"/>
    </location>
</feature>
<evidence type="ECO:0000313" key="2">
    <source>
        <dbReference type="EMBL" id="GGF94813.1"/>
    </source>
</evidence>
<evidence type="ECO:0000256" key="1">
    <source>
        <dbReference type="SAM" id="SignalP"/>
    </source>
</evidence>
<dbReference type="EMBL" id="BMKR01000022">
    <property type="protein sequence ID" value="GGF94813.1"/>
    <property type="molecule type" value="Genomic_DNA"/>
</dbReference>
<dbReference type="Proteomes" id="UP000637643">
    <property type="component" value="Unassembled WGS sequence"/>
</dbReference>